<accession>D6WH94</accession>
<dbReference type="EMBL" id="KQ971330">
    <property type="protein sequence ID" value="EFA00989.1"/>
    <property type="molecule type" value="Genomic_DNA"/>
</dbReference>
<dbReference type="HOGENOM" id="CLU_649475_0_0_1"/>
<dbReference type="STRING" id="7070.D6WH94"/>
<dbReference type="GO" id="GO:0000082">
    <property type="term" value="P:G1/S transition of mitotic cell cycle"/>
    <property type="evidence" value="ECO:0000318"/>
    <property type="project" value="GO_Central"/>
</dbReference>
<gene>
    <name evidence="8" type="primary">AUGUSTUS-3.0.2_03902</name>
    <name evidence="8" type="ORF">TcasGA2_TC003902</name>
</gene>
<reference evidence="8 9" key="2">
    <citation type="journal article" date="2010" name="Nucleic Acids Res.">
        <title>BeetleBase in 2010: revisions to provide comprehensive genomic information for Tribolium castaneum.</title>
        <authorList>
            <person name="Kim H.S."/>
            <person name="Murphy T."/>
            <person name="Xia J."/>
            <person name="Caragea D."/>
            <person name="Park Y."/>
            <person name="Beeman R.W."/>
            <person name="Lorenzen M.D."/>
            <person name="Butcher S."/>
            <person name="Manak J.R."/>
            <person name="Brown S.J."/>
        </authorList>
    </citation>
    <scope>GENOME REANNOTATION</scope>
    <source>
        <strain evidence="8 9">Georgia GA2</strain>
    </source>
</reference>
<dbReference type="InterPro" id="IPR046965">
    <property type="entry name" value="Cyclin_A/B-like"/>
</dbReference>
<dbReference type="Gene3D" id="1.10.472.10">
    <property type="entry name" value="Cyclin-like"/>
    <property type="match status" value="2"/>
</dbReference>
<dbReference type="GO" id="GO:0005815">
    <property type="term" value="C:microtubule organizing center"/>
    <property type="evidence" value="ECO:0000318"/>
    <property type="project" value="GO_Central"/>
</dbReference>
<evidence type="ECO:0000256" key="4">
    <source>
        <dbReference type="RuleBase" id="RU000383"/>
    </source>
</evidence>
<dbReference type="Pfam" id="PF02984">
    <property type="entry name" value="Cyclin_C"/>
    <property type="match status" value="1"/>
</dbReference>
<evidence type="ECO:0000256" key="2">
    <source>
        <dbReference type="ARBA" id="ARBA00023127"/>
    </source>
</evidence>
<keyword evidence="2 4" id="KW-0195">Cyclin</keyword>
<evidence type="ECO:0000313" key="8">
    <source>
        <dbReference type="EMBL" id="EFA00989.1"/>
    </source>
</evidence>
<evidence type="ECO:0000256" key="6">
    <source>
        <dbReference type="SAM" id="Phobius"/>
    </source>
</evidence>
<dbReference type="GO" id="GO:0005634">
    <property type="term" value="C:nucleus"/>
    <property type="evidence" value="ECO:0000318"/>
    <property type="project" value="GO_Central"/>
</dbReference>
<dbReference type="PhylomeDB" id="D6WH94"/>
<dbReference type="Proteomes" id="UP000007266">
    <property type="component" value="Linkage group 3"/>
</dbReference>
<dbReference type="PIRSF" id="PIRSF001771">
    <property type="entry name" value="Cyclin_A_B_D_E"/>
    <property type="match status" value="1"/>
</dbReference>
<dbReference type="InterPro" id="IPR036915">
    <property type="entry name" value="Cyclin-like_sf"/>
</dbReference>
<feature type="region of interest" description="Disordered" evidence="5">
    <location>
        <begin position="1"/>
        <end position="22"/>
    </location>
</feature>
<dbReference type="InterPro" id="IPR013763">
    <property type="entry name" value="Cyclin-like_dom"/>
</dbReference>
<dbReference type="GO" id="GO:0051301">
    <property type="term" value="P:cell division"/>
    <property type="evidence" value="ECO:0007669"/>
    <property type="project" value="UniProtKB-KW"/>
</dbReference>
<dbReference type="OrthoDB" id="6370339at2759"/>
<keyword evidence="3" id="KW-0131">Cell cycle</keyword>
<evidence type="ECO:0000256" key="3">
    <source>
        <dbReference type="ARBA" id="ARBA00023306"/>
    </source>
</evidence>
<dbReference type="GO" id="GO:0016538">
    <property type="term" value="F:cyclin-dependent protein serine/threonine kinase regulator activity"/>
    <property type="evidence" value="ECO:0000318"/>
    <property type="project" value="GO_Central"/>
</dbReference>
<proteinExistence type="inferred from homology"/>
<evidence type="ECO:0000259" key="7">
    <source>
        <dbReference type="SMART" id="SM00385"/>
    </source>
</evidence>
<dbReference type="SUPFAM" id="SSF47954">
    <property type="entry name" value="Cyclin-like"/>
    <property type="match status" value="2"/>
</dbReference>
<sequence>MSVPNDQENYSKAVEKNPKSGNRAALSNLENILPQNAFNIRIKKTIKTTATETKIRSASASEATTQVKFAYKKENITERKNGEFNIDEVFVEGEYHYLTYLKPEENRPKTKSEDLGEKIDRTLPMVRVTAPTCERKLEVKKPAKKQTLRKFSNRRKQANLEELFRNCLYEEDYFDVNFRHMLLEEGNYVYRKQFLKKSIDENYRMLVVNWLVYAHQVLELSENTFFVAVRMFDYVVASQKTAGNKYILTAITSTWIANKMFDVRQIHISKLFALCNGKFSNQQFLSTEREILKVFKFDINISEPSSFLFYFVKLENLELDSKICYSALFLLEIFALLLDFSSLPTSFLAAVALYLVLVKYELDTKLHLEVAETYCLDKESFVRKSEQLALCVEHLLKEKNASSEIVAKYSTEMRGQVARNFVS</sequence>
<reference evidence="8 9" key="1">
    <citation type="journal article" date="2008" name="Nature">
        <title>The genome of the model beetle and pest Tribolium castaneum.</title>
        <authorList>
            <consortium name="Tribolium Genome Sequencing Consortium"/>
            <person name="Richards S."/>
            <person name="Gibbs R.A."/>
            <person name="Weinstock G.M."/>
            <person name="Brown S.J."/>
            <person name="Denell R."/>
            <person name="Beeman R.W."/>
            <person name="Gibbs R."/>
            <person name="Beeman R.W."/>
            <person name="Brown S.J."/>
            <person name="Bucher G."/>
            <person name="Friedrich M."/>
            <person name="Grimmelikhuijzen C.J."/>
            <person name="Klingler M."/>
            <person name="Lorenzen M."/>
            <person name="Richards S."/>
            <person name="Roth S."/>
            <person name="Schroder R."/>
            <person name="Tautz D."/>
            <person name="Zdobnov E.M."/>
            <person name="Muzny D."/>
            <person name="Gibbs R.A."/>
            <person name="Weinstock G.M."/>
            <person name="Attaway T."/>
            <person name="Bell S."/>
            <person name="Buhay C.J."/>
            <person name="Chandrabose M.N."/>
            <person name="Chavez D."/>
            <person name="Clerk-Blankenburg K.P."/>
            <person name="Cree A."/>
            <person name="Dao M."/>
            <person name="Davis C."/>
            <person name="Chacko J."/>
            <person name="Dinh H."/>
            <person name="Dugan-Rocha S."/>
            <person name="Fowler G."/>
            <person name="Garner T.T."/>
            <person name="Garnes J."/>
            <person name="Gnirke A."/>
            <person name="Hawes A."/>
            <person name="Hernandez J."/>
            <person name="Hines S."/>
            <person name="Holder M."/>
            <person name="Hume J."/>
            <person name="Jhangiani S.N."/>
            <person name="Joshi V."/>
            <person name="Khan Z.M."/>
            <person name="Jackson L."/>
            <person name="Kovar C."/>
            <person name="Kowis A."/>
            <person name="Lee S."/>
            <person name="Lewis L.R."/>
            <person name="Margolis J."/>
            <person name="Morgan M."/>
            <person name="Nazareth L.V."/>
            <person name="Nguyen N."/>
            <person name="Okwuonu G."/>
            <person name="Parker D."/>
            <person name="Richards S."/>
            <person name="Ruiz S.J."/>
            <person name="Santibanez J."/>
            <person name="Savard J."/>
            <person name="Scherer S.E."/>
            <person name="Schneider B."/>
            <person name="Sodergren E."/>
            <person name="Tautz D."/>
            <person name="Vattahil S."/>
            <person name="Villasana D."/>
            <person name="White C.S."/>
            <person name="Wright R."/>
            <person name="Park Y."/>
            <person name="Beeman R.W."/>
            <person name="Lord J."/>
            <person name="Oppert B."/>
            <person name="Lorenzen M."/>
            <person name="Brown S."/>
            <person name="Wang L."/>
            <person name="Savard J."/>
            <person name="Tautz D."/>
            <person name="Richards S."/>
            <person name="Weinstock G."/>
            <person name="Gibbs R.A."/>
            <person name="Liu Y."/>
            <person name="Worley K."/>
            <person name="Weinstock G."/>
            <person name="Elsik C.G."/>
            <person name="Reese J.T."/>
            <person name="Elhaik E."/>
            <person name="Landan G."/>
            <person name="Graur D."/>
            <person name="Arensburger P."/>
            <person name="Atkinson P."/>
            <person name="Beeman R.W."/>
            <person name="Beidler J."/>
            <person name="Brown S.J."/>
            <person name="Demuth J.P."/>
            <person name="Drury D.W."/>
            <person name="Du Y.Z."/>
            <person name="Fujiwara H."/>
            <person name="Lorenzen M."/>
            <person name="Maselli V."/>
            <person name="Osanai M."/>
            <person name="Park Y."/>
            <person name="Robertson H.M."/>
            <person name="Tu Z."/>
            <person name="Wang J.J."/>
            <person name="Wang S."/>
            <person name="Richards S."/>
            <person name="Song H."/>
            <person name="Zhang L."/>
            <person name="Sodergren E."/>
            <person name="Werner D."/>
            <person name="Stanke M."/>
            <person name="Morgenstern B."/>
            <person name="Solovyev V."/>
            <person name="Kosarev P."/>
            <person name="Brown G."/>
            <person name="Chen H.C."/>
            <person name="Ermolaeva O."/>
            <person name="Hlavina W."/>
            <person name="Kapustin Y."/>
            <person name="Kiryutin B."/>
            <person name="Kitts P."/>
            <person name="Maglott D."/>
            <person name="Pruitt K."/>
            <person name="Sapojnikov V."/>
            <person name="Souvorov A."/>
            <person name="Mackey A.J."/>
            <person name="Waterhouse R.M."/>
            <person name="Wyder S."/>
            <person name="Zdobnov E.M."/>
            <person name="Zdobnov E.M."/>
            <person name="Wyder S."/>
            <person name="Kriventseva E.V."/>
            <person name="Kadowaki T."/>
            <person name="Bork P."/>
            <person name="Aranda M."/>
            <person name="Bao R."/>
            <person name="Beermann A."/>
            <person name="Berns N."/>
            <person name="Bolognesi R."/>
            <person name="Bonneton F."/>
            <person name="Bopp D."/>
            <person name="Brown S.J."/>
            <person name="Bucher G."/>
            <person name="Butts T."/>
            <person name="Chaumot A."/>
            <person name="Denell R.E."/>
            <person name="Ferrier D.E."/>
            <person name="Friedrich M."/>
            <person name="Gordon C.M."/>
            <person name="Jindra M."/>
            <person name="Klingler M."/>
            <person name="Lan Q."/>
            <person name="Lattorff H.M."/>
            <person name="Laudet V."/>
            <person name="von Levetsow C."/>
            <person name="Liu Z."/>
            <person name="Lutz R."/>
            <person name="Lynch J.A."/>
            <person name="da Fonseca R.N."/>
            <person name="Posnien N."/>
            <person name="Reuter R."/>
            <person name="Roth S."/>
            <person name="Savard J."/>
            <person name="Schinko J.B."/>
            <person name="Schmitt C."/>
            <person name="Schoppmeier M."/>
            <person name="Schroder R."/>
            <person name="Shippy T.D."/>
            <person name="Simonnet F."/>
            <person name="Marques-Souza H."/>
            <person name="Tautz D."/>
            <person name="Tomoyasu Y."/>
            <person name="Trauner J."/>
            <person name="Van der Zee M."/>
            <person name="Vervoort M."/>
            <person name="Wittkopp N."/>
            <person name="Wimmer E.A."/>
            <person name="Yang X."/>
            <person name="Jones A.K."/>
            <person name="Sattelle D.B."/>
            <person name="Ebert P.R."/>
            <person name="Nelson D."/>
            <person name="Scott J.G."/>
            <person name="Beeman R.W."/>
            <person name="Muthukrishnan S."/>
            <person name="Kramer K.J."/>
            <person name="Arakane Y."/>
            <person name="Beeman R.W."/>
            <person name="Zhu Q."/>
            <person name="Hogenkamp D."/>
            <person name="Dixit R."/>
            <person name="Oppert B."/>
            <person name="Jiang H."/>
            <person name="Zou Z."/>
            <person name="Marshall J."/>
            <person name="Elpidina E."/>
            <person name="Vinokurov K."/>
            <person name="Oppert C."/>
            <person name="Zou Z."/>
            <person name="Evans J."/>
            <person name="Lu Z."/>
            <person name="Zhao P."/>
            <person name="Sumathipala N."/>
            <person name="Altincicek B."/>
            <person name="Vilcinskas A."/>
            <person name="Williams M."/>
            <person name="Hultmark D."/>
            <person name="Hetru C."/>
            <person name="Jiang H."/>
            <person name="Grimmelikhuijzen C.J."/>
            <person name="Hauser F."/>
            <person name="Cazzamali G."/>
            <person name="Williamson M."/>
            <person name="Park Y."/>
            <person name="Li B."/>
            <person name="Tanaka Y."/>
            <person name="Predel R."/>
            <person name="Neupert S."/>
            <person name="Schachtner J."/>
            <person name="Verleyen P."/>
            <person name="Raible F."/>
            <person name="Bork P."/>
            <person name="Friedrich M."/>
            <person name="Walden K.K."/>
            <person name="Robertson H.M."/>
            <person name="Angeli S."/>
            <person name="Foret S."/>
            <person name="Bucher G."/>
            <person name="Schuetz S."/>
            <person name="Maleszka R."/>
            <person name="Wimmer E.A."/>
            <person name="Beeman R.W."/>
            <person name="Lorenzen M."/>
            <person name="Tomoyasu Y."/>
            <person name="Miller S.C."/>
            <person name="Grossmann D."/>
            <person name="Bucher G."/>
        </authorList>
    </citation>
    <scope>NUCLEOTIDE SEQUENCE [LARGE SCALE GENOMIC DNA]</scope>
    <source>
        <strain evidence="8 9">Georgia GA2</strain>
    </source>
</reference>
<keyword evidence="6" id="KW-1133">Transmembrane helix</keyword>
<dbReference type="Pfam" id="PF00134">
    <property type="entry name" value="Cyclin_N"/>
    <property type="match status" value="1"/>
</dbReference>
<dbReference type="GO" id="GO:0005737">
    <property type="term" value="C:cytoplasm"/>
    <property type="evidence" value="ECO:0000318"/>
    <property type="project" value="GO_Central"/>
</dbReference>
<organism evidence="8 9">
    <name type="scientific">Tribolium castaneum</name>
    <name type="common">Red flour beetle</name>
    <dbReference type="NCBI Taxonomy" id="7070"/>
    <lineage>
        <taxon>Eukaryota</taxon>
        <taxon>Metazoa</taxon>
        <taxon>Ecdysozoa</taxon>
        <taxon>Arthropoda</taxon>
        <taxon>Hexapoda</taxon>
        <taxon>Insecta</taxon>
        <taxon>Pterygota</taxon>
        <taxon>Neoptera</taxon>
        <taxon>Endopterygota</taxon>
        <taxon>Coleoptera</taxon>
        <taxon>Polyphaga</taxon>
        <taxon>Cucujiformia</taxon>
        <taxon>Tenebrionidae</taxon>
        <taxon>Tenebrionidae incertae sedis</taxon>
        <taxon>Tribolium</taxon>
    </lineage>
</organism>
<feature type="transmembrane region" description="Helical" evidence="6">
    <location>
        <begin position="327"/>
        <end position="357"/>
    </location>
</feature>
<evidence type="ECO:0000256" key="1">
    <source>
        <dbReference type="ARBA" id="ARBA00022618"/>
    </source>
</evidence>
<protein>
    <recommendedName>
        <fullName evidence="7">Cyclin-like domain-containing protein</fullName>
    </recommendedName>
</protein>
<dbReference type="OMA" id="WICDSAR"/>
<keyword evidence="6" id="KW-0812">Transmembrane</keyword>
<evidence type="ECO:0000313" key="9">
    <source>
        <dbReference type="Proteomes" id="UP000007266"/>
    </source>
</evidence>
<dbReference type="KEGG" id="tca:103312485"/>
<dbReference type="SMART" id="SM00385">
    <property type="entry name" value="CYCLIN"/>
    <property type="match status" value="1"/>
</dbReference>
<dbReference type="eggNOG" id="KOG0653">
    <property type="taxonomic scope" value="Eukaryota"/>
</dbReference>
<feature type="domain" description="Cyclin-like" evidence="7">
    <location>
        <begin position="209"/>
        <end position="293"/>
    </location>
</feature>
<dbReference type="GO" id="GO:1900087">
    <property type="term" value="P:positive regulation of G1/S transition of mitotic cell cycle"/>
    <property type="evidence" value="ECO:0000318"/>
    <property type="project" value="GO_Central"/>
</dbReference>
<keyword evidence="9" id="KW-1185">Reference proteome</keyword>
<dbReference type="PANTHER" id="PTHR10177">
    <property type="entry name" value="CYCLINS"/>
    <property type="match status" value="1"/>
</dbReference>
<dbReference type="InterPro" id="IPR004367">
    <property type="entry name" value="Cyclin_C-dom"/>
</dbReference>
<dbReference type="InterPro" id="IPR039361">
    <property type="entry name" value="Cyclin"/>
</dbReference>
<dbReference type="GO" id="GO:0097134">
    <property type="term" value="C:cyclin E1-CDK2 complex"/>
    <property type="evidence" value="ECO:0000318"/>
    <property type="project" value="GO_Central"/>
</dbReference>
<dbReference type="InParanoid" id="D6WH94"/>
<keyword evidence="6" id="KW-0472">Membrane</keyword>
<comment type="similarity">
    <text evidence="4">Belongs to the cyclin family.</text>
</comment>
<dbReference type="InterPro" id="IPR006671">
    <property type="entry name" value="Cyclin_N"/>
</dbReference>
<keyword evidence="1" id="KW-0132">Cell division</keyword>
<name>D6WH94_TRICA</name>
<dbReference type="FunFam" id="1.10.472.10:FF:000010">
    <property type="entry name" value="G1/S-specific cyclin Cln1"/>
    <property type="match status" value="1"/>
</dbReference>
<feature type="compositionally biased region" description="Polar residues" evidence="5">
    <location>
        <begin position="1"/>
        <end position="10"/>
    </location>
</feature>
<dbReference type="AlphaFoldDB" id="D6WH94"/>
<evidence type="ECO:0000256" key="5">
    <source>
        <dbReference type="SAM" id="MobiDB-lite"/>
    </source>
</evidence>